<evidence type="ECO:0000313" key="2">
    <source>
        <dbReference type="EMBL" id="KAG7359461.1"/>
    </source>
</evidence>
<organism evidence="2 3">
    <name type="scientific">Nitzschia inconspicua</name>
    <dbReference type="NCBI Taxonomy" id="303405"/>
    <lineage>
        <taxon>Eukaryota</taxon>
        <taxon>Sar</taxon>
        <taxon>Stramenopiles</taxon>
        <taxon>Ochrophyta</taxon>
        <taxon>Bacillariophyta</taxon>
        <taxon>Bacillariophyceae</taxon>
        <taxon>Bacillariophycidae</taxon>
        <taxon>Bacillariales</taxon>
        <taxon>Bacillariaceae</taxon>
        <taxon>Nitzschia</taxon>
    </lineage>
</organism>
<keyword evidence="3" id="KW-1185">Reference proteome</keyword>
<comment type="caution">
    <text evidence="2">The sequence shown here is derived from an EMBL/GenBank/DDBJ whole genome shotgun (WGS) entry which is preliminary data.</text>
</comment>
<reference evidence="2" key="2">
    <citation type="submission" date="2021-04" db="EMBL/GenBank/DDBJ databases">
        <authorList>
            <person name="Podell S."/>
        </authorList>
    </citation>
    <scope>NUCLEOTIDE SEQUENCE</scope>
    <source>
        <strain evidence="2">Hildebrandi</strain>
    </source>
</reference>
<sequence length="440" mass="50583">MRSRHVVFFLKTVMAMTALFAALMNMRYQYWSMGDNHPKRFDNQIEDGETHIAAFRGADAVVPTSSIMDTVDTGNNPLSRTRINSTMLSDGEFQHHDGVAIVTKIHGPHQWGLLQQSLCLLHFAYNNKVVYDIVVFTAEPIPQKMLESLRSLISPVNVTIALDNRGLKEEIKALSPSRYKAFLDDCRHHNQNTTNGAKYWDDQAIIQNLTWFSDCGNGRLAYNWQAEFRSRHIWHHPALEKYKWMMWMDTDGFCTKPWDRDPVAIAIENNLVIFFDNYHGGGSRKLPVAIANGFGVSLCQSRLTAQGQLESKLGTIEDATINEFCNNSRIEAIHGFFYITSLDFYRNQSVLAGIEALFGDCFLCRFPDDQLSVTIPAAILAPNRSWDMRRNEVRLEIYHNFRLDGRDEERTMGFKQLWKLKRLRQSMKEARDVCPVTERA</sequence>
<name>A0A9K3LEN0_9STRA</name>
<keyword evidence="1" id="KW-0812">Transmembrane</keyword>
<protein>
    <submittedName>
        <fullName evidence="2">Uncharacterized protein</fullName>
    </submittedName>
</protein>
<dbReference type="AlphaFoldDB" id="A0A9K3LEN0"/>
<dbReference type="OrthoDB" id="42004at2759"/>
<feature type="transmembrane region" description="Helical" evidence="1">
    <location>
        <begin position="6"/>
        <end position="24"/>
    </location>
</feature>
<dbReference type="EMBL" id="JAGRRH010000013">
    <property type="protein sequence ID" value="KAG7359461.1"/>
    <property type="molecule type" value="Genomic_DNA"/>
</dbReference>
<reference evidence="2" key="1">
    <citation type="journal article" date="2021" name="Sci. Rep.">
        <title>Diploid genomic architecture of Nitzschia inconspicua, an elite biomass production diatom.</title>
        <authorList>
            <person name="Oliver A."/>
            <person name="Podell S."/>
            <person name="Pinowska A."/>
            <person name="Traller J.C."/>
            <person name="Smith S.R."/>
            <person name="McClure R."/>
            <person name="Beliaev A."/>
            <person name="Bohutskyi P."/>
            <person name="Hill E.A."/>
            <person name="Rabines A."/>
            <person name="Zheng H."/>
            <person name="Allen L.Z."/>
            <person name="Kuo A."/>
            <person name="Grigoriev I.V."/>
            <person name="Allen A.E."/>
            <person name="Hazlebeck D."/>
            <person name="Allen E.E."/>
        </authorList>
    </citation>
    <scope>NUCLEOTIDE SEQUENCE</scope>
    <source>
        <strain evidence="2">Hildebrandi</strain>
    </source>
</reference>
<proteinExistence type="predicted"/>
<gene>
    <name evidence="2" type="ORF">IV203_034559</name>
</gene>
<dbReference type="Proteomes" id="UP000693970">
    <property type="component" value="Unassembled WGS sequence"/>
</dbReference>
<keyword evidence="1" id="KW-1133">Transmembrane helix</keyword>
<evidence type="ECO:0000256" key="1">
    <source>
        <dbReference type="SAM" id="Phobius"/>
    </source>
</evidence>
<accession>A0A9K3LEN0</accession>
<evidence type="ECO:0000313" key="3">
    <source>
        <dbReference type="Proteomes" id="UP000693970"/>
    </source>
</evidence>
<keyword evidence="1" id="KW-0472">Membrane</keyword>